<protein>
    <submittedName>
        <fullName evidence="2">Uncharacterized protein</fullName>
    </submittedName>
</protein>
<keyword evidence="1" id="KW-1133">Transmembrane helix</keyword>
<dbReference type="AlphaFoldDB" id="A0A0C9WFK1"/>
<evidence type="ECO:0000256" key="1">
    <source>
        <dbReference type="SAM" id="Phobius"/>
    </source>
</evidence>
<dbReference type="EMBL" id="KN839845">
    <property type="protein sequence ID" value="KIJ64906.1"/>
    <property type="molecule type" value="Genomic_DNA"/>
</dbReference>
<keyword evidence="1" id="KW-0812">Transmembrane</keyword>
<feature type="transmembrane region" description="Helical" evidence="1">
    <location>
        <begin position="87"/>
        <end position="112"/>
    </location>
</feature>
<reference evidence="2 3" key="1">
    <citation type="submission" date="2014-04" db="EMBL/GenBank/DDBJ databases">
        <title>Evolutionary Origins and Diversification of the Mycorrhizal Mutualists.</title>
        <authorList>
            <consortium name="DOE Joint Genome Institute"/>
            <consortium name="Mycorrhizal Genomics Consortium"/>
            <person name="Kohler A."/>
            <person name="Kuo A."/>
            <person name="Nagy L.G."/>
            <person name="Floudas D."/>
            <person name="Copeland A."/>
            <person name="Barry K.W."/>
            <person name="Cichocki N."/>
            <person name="Veneault-Fourrey C."/>
            <person name="LaButti K."/>
            <person name="Lindquist E.A."/>
            <person name="Lipzen A."/>
            <person name="Lundell T."/>
            <person name="Morin E."/>
            <person name="Murat C."/>
            <person name="Riley R."/>
            <person name="Ohm R."/>
            <person name="Sun H."/>
            <person name="Tunlid A."/>
            <person name="Henrissat B."/>
            <person name="Grigoriev I.V."/>
            <person name="Hibbett D.S."/>
            <person name="Martin F."/>
        </authorList>
    </citation>
    <scope>NUCLEOTIDE SEQUENCE [LARGE SCALE GENOMIC DNA]</scope>
    <source>
        <strain evidence="2 3">MD-312</strain>
    </source>
</reference>
<proteinExistence type="predicted"/>
<sequence>MAAFEFRSWGNIIYGVCLQGIMVVRVYAMYHRSRKVLWVLVITLTATTIWTVVENIIYIGIPSNFQVMVETLPGIIACGADLHEPIALAWVGIIRMFGFQILIFGLSSTAFVKHAIDMHRTLKRWKINHYMKVLIRENVLFFLLQVAVLSLYAPYSVGMVSVRQPVWMLLSRQRGGFEQAAYTLPVLFLWVAEPYLIGPRLVLSIREEYEQSDHIHFNTGDEIDLQVETIIHFAPVPGTPELAAEVPEQSPLLPDEAQDEIHEAELGEI</sequence>
<dbReference type="Proteomes" id="UP000053820">
    <property type="component" value="Unassembled WGS sequence"/>
</dbReference>
<evidence type="ECO:0000313" key="3">
    <source>
        <dbReference type="Proteomes" id="UP000053820"/>
    </source>
</evidence>
<keyword evidence="1" id="KW-0472">Membrane</keyword>
<gene>
    <name evidence="2" type="ORF">HYDPIDRAFT_40086</name>
</gene>
<keyword evidence="3" id="KW-1185">Reference proteome</keyword>
<feature type="transmembrane region" description="Helical" evidence="1">
    <location>
        <begin position="37"/>
        <end position="61"/>
    </location>
</feature>
<evidence type="ECO:0000313" key="2">
    <source>
        <dbReference type="EMBL" id="KIJ64906.1"/>
    </source>
</evidence>
<feature type="transmembrane region" description="Helical" evidence="1">
    <location>
        <begin position="133"/>
        <end position="153"/>
    </location>
</feature>
<accession>A0A0C9WFK1</accession>
<name>A0A0C9WFK1_9AGAM</name>
<dbReference type="HOGENOM" id="CLU_035509_15_1_1"/>
<organism evidence="2 3">
    <name type="scientific">Hydnomerulius pinastri MD-312</name>
    <dbReference type="NCBI Taxonomy" id="994086"/>
    <lineage>
        <taxon>Eukaryota</taxon>
        <taxon>Fungi</taxon>
        <taxon>Dikarya</taxon>
        <taxon>Basidiomycota</taxon>
        <taxon>Agaricomycotina</taxon>
        <taxon>Agaricomycetes</taxon>
        <taxon>Agaricomycetidae</taxon>
        <taxon>Boletales</taxon>
        <taxon>Boletales incertae sedis</taxon>
        <taxon>Leucogyrophana</taxon>
    </lineage>
</organism>
<dbReference type="OrthoDB" id="2661932at2759"/>
<feature type="transmembrane region" description="Helical" evidence="1">
    <location>
        <begin position="12"/>
        <end position="30"/>
    </location>
</feature>